<keyword evidence="3" id="KW-0813">Transport</keyword>
<feature type="transmembrane region" description="Helical" evidence="10">
    <location>
        <begin position="219"/>
        <end position="239"/>
    </location>
</feature>
<sequence length="928" mass="103070">MWPKKMVAMVMLWSLSNAMALEHRPLGELTALQLPWQTSQSWSLNTFNVPSFLAGLTVGIICAVVGFGFLTDRLSLPATAEKEFEPAHSGTPEYTASTESARVDARGADGADESLHLFGPRCAWLVAMLCVQSTSSLILDSFSGLMQRHQFLTFFLTMLVGLGGNAGGQSVVLTVRRLALGNSVKVSEQAHVGMMLLLVMAPLAFVRAFLQQTPWLECLTVGASAAVITVLATIVGTALPKLLWFFRVDPAHGAVGVQVLMDIAGIAIVCGLGYVILEDVQMQTARQKVQKVLSADTNKFSADDWAEVLDCLGGCPPEVAAALRDLQKSRSLDNAAFLDEIFGPEKSTGCALRIIQITDVYILDNFPSLRTLIQKKEAELKARFGGESRCISMLTGDFLAPYLLSSIDRGTGMIRMLNETPINYVTWGNHEADLSHEDVMCRVEEYEGVWINSNMQSHESFKKCKCQKDVEIIELRKGDKVHRVGLVGVLSGEPSLYKPGAFGGATIEDPWKTLAHYKKSLQKEQCDLVIPLCHLYENQDEITCKNFDFPVVLSGHDHHIVDRIVDGTRILKPGSDGHYAVMLDIIWDGSDGPKIEAELLKVADFEADALLAEHVKEVYSTLDHLRYTQVVKVPKAYRPLSSVNSRGSCTSAARFFCTEIRNALNLDCLEDSPHCDCVVINGGNFRGERDYKDVRRLSLEDLKSEIDESVEIVVAELPGWILQGLRETWKVVSGAWMQHDDGIEVDDRGHVVSVAGKALDEDGTYRIGTTRRFGIQLMSSVASYWEQRPELRPHPESAVPVHSLLLHYWAEKVWVRIWAFLDKDGNGRIDPEEIQALDRTGDGELDQDDDIMCAVKSVANLETFEGEYTLTDLVMKVAGHRGQGTLTLREINHRRRHRRKQLKEARTRESQFPAELLPDGHVQDQQNV</sequence>
<dbReference type="InterPro" id="IPR002048">
    <property type="entry name" value="EF_hand_dom"/>
</dbReference>
<dbReference type="Gene3D" id="1.10.357.20">
    <property type="entry name" value="SLC41 divalent cation transporters, integral membrane domain"/>
    <property type="match status" value="1"/>
</dbReference>
<comment type="similarity">
    <text evidence="2">Belongs to the SLC41A transporter family.</text>
</comment>
<dbReference type="InterPro" id="IPR036739">
    <property type="entry name" value="SLC41_membr_dom_sf"/>
</dbReference>
<keyword evidence="11" id="KW-0732">Signal</keyword>
<evidence type="ECO:0000259" key="12">
    <source>
        <dbReference type="PROSITE" id="PS50222"/>
    </source>
</evidence>
<dbReference type="Pfam" id="PF01769">
    <property type="entry name" value="MgtE"/>
    <property type="match status" value="1"/>
</dbReference>
<evidence type="ECO:0000256" key="6">
    <source>
        <dbReference type="ARBA" id="ARBA00022842"/>
    </source>
</evidence>
<evidence type="ECO:0000256" key="2">
    <source>
        <dbReference type="ARBA" id="ARBA00009749"/>
    </source>
</evidence>
<evidence type="ECO:0000256" key="4">
    <source>
        <dbReference type="ARBA" id="ARBA00022692"/>
    </source>
</evidence>
<feature type="transmembrane region" description="Helical" evidence="10">
    <location>
        <begin position="192"/>
        <end position="210"/>
    </location>
</feature>
<dbReference type="GO" id="GO:0016787">
    <property type="term" value="F:hydrolase activity"/>
    <property type="evidence" value="ECO:0007669"/>
    <property type="project" value="InterPro"/>
</dbReference>
<dbReference type="Proteomes" id="UP001178507">
    <property type="component" value="Unassembled WGS sequence"/>
</dbReference>
<proteinExistence type="inferred from homology"/>
<dbReference type="GO" id="GO:0008324">
    <property type="term" value="F:monoatomic cation transmembrane transporter activity"/>
    <property type="evidence" value="ECO:0007669"/>
    <property type="project" value="InterPro"/>
</dbReference>
<dbReference type="PROSITE" id="PS00018">
    <property type="entry name" value="EF_HAND_1"/>
    <property type="match status" value="1"/>
</dbReference>
<dbReference type="EMBL" id="CAUJNA010000436">
    <property type="protein sequence ID" value="CAJ1376999.1"/>
    <property type="molecule type" value="Genomic_DNA"/>
</dbReference>
<keyword evidence="7 10" id="KW-1133">Transmembrane helix</keyword>
<evidence type="ECO:0000256" key="3">
    <source>
        <dbReference type="ARBA" id="ARBA00022448"/>
    </source>
</evidence>
<dbReference type="Gene3D" id="3.60.21.10">
    <property type="match status" value="1"/>
</dbReference>
<keyword evidence="6" id="KW-0460">Magnesium</keyword>
<dbReference type="Pfam" id="PF00149">
    <property type="entry name" value="Metallophos"/>
    <property type="match status" value="1"/>
</dbReference>
<keyword evidence="14" id="KW-1185">Reference proteome</keyword>
<evidence type="ECO:0000256" key="7">
    <source>
        <dbReference type="ARBA" id="ARBA00022989"/>
    </source>
</evidence>
<evidence type="ECO:0000313" key="13">
    <source>
        <dbReference type="EMBL" id="CAJ1376999.1"/>
    </source>
</evidence>
<dbReference type="GO" id="GO:0005509">
    <property type="term" value="F:calcium ion binding"/>
    <property type="evidence" value="ECO:0007669"/>
    <property type="project" value="InterPro"/>
</dbReference>
<evidence type="ECO:0000256" key="10">
    <source>
        <dbReference type="SAM" id="Phobius"/>
    </source>
</evidence>
<dbReference type="InterPro" id="IPR006667">
    <property type="entry name" value="SLC41_membr_dom"/>
</dbReference>
<feature type="transmembrane region" description="Helical" evidence="10">
    <location>
        <begin position="259"/>
        <end position="277"/>
    </location>
</feature>
<keyword evidence="4 10" id="KW-0812">Transmembrane</keyword>
<feature type="signal peptide" evidence="11">
    <location>
        <begin position="1"/>
        <end position="20"/>
    </location>
</feature>
<dbReference type="GO" id="GO:0016020">
    <property type="term" value="C:membrane"/>
    <property type="evidence" value="ECO:0007669"/>
    <property type="project" value="UniProtKB-SubCell"/>
</dbReference>
<feature type="chain" id="PRO_5041317666" description="EF-hand domain-containing protein" evidence="11">
    <location>
        <begin position="21"/>
        <end position="928"/>
    </location>
</feature>
<keyword evidence="8 10" id="KW-0472">Membrane</keyword>
<organism evidence="13 14">
    <name type="scientific">Effrenium voratum</name>
    <dbReference type="NCBI Taxonomy" id="2562239"/>
    <lineage>
        <taxon>Eukaryota</taxon>
        <taxon>Sar</taxon>
        <taxon>Alveolata</taxon>
        <taxon>Dinophyceae</taxon>
        <taxon>Suessiales</taxon>
        <taxon>Symbiodiniaceae</taxon>
        <taxon>Effrenium</taxon>
    </lineage>
</organism>
<dbReference type="PANTHER" id="PTHR41394:SF5">
    <property type="entry name" value="SLC41A_MGTE INTEGRAL MEMBRANE DOMAIN-CONTAINING PROTEIN"/>
    <property type="match status" value="1"/>
</dbReference>
<dbReference type="InterPro" id="IPR011992">
    <property type="entry name" value="EF-hand-dom_pair"/>
</dbReference>
<name>A0AA36HX70_9DINO</name>
<feature type="transmembrane region" description="Helical" evidence="10">
    <location>
        <begin position="52"/>
        <end position="70"/>
    </location>
</feature>
<protein>
    <recommendedName>
        <fullName evidence="12">EF-hand domain-containing protein</fullName>
    </recommendedName>
</protein>
<dbReference type="AlphaFoldDB" id="A0AA36HX70"/>
<dbReference type="SUPFAM" id="SSF56300">
    <property type="entry name" value="Metallo-dependent phosphatases"/>
    <property type="match status" value="1"/>
</dbReference>
<evidence type="ECO:0000256" key="8">
    <source>
        <dbReference type="ARBA" id="ARBA00023136"/>
    </source>
</evidence>
<gene>
    <name evidence="13" type="ORF">EVOR1521_LOCUS5920</name>
</gene>
<keyword evidence="5" id="KW-0106">Calcium</keyword>
<dbReference type="InterPro" id="IPR018247">
    <property type="entry name" value="EF_Hand_1_Ca_BS"/>
</dbReference>
<dbReference type="SUPFAM" id="SSF47473">
    <property type="entry name" value="EF-hand"/>
    <property type="match status" value="1"/>
</dbReference>
<evidence type="ECO:0000256" key="1">
    <source>
        <dbReference type="ARBA" id="ARBA00004141"/>
    </source>
</evidence>
<comment type="subcellular location">
    <subcellularLocation>
        <location evidence="1">Membrane</location>
        <topology evidence="1">Multi-pass membrane protein</topology>
    </subcellularLocation>
</comment>
<dbReference type="PROSITE" id="PS50222">
    <property type="entry name" value="EF_HAND_2"/>
    <property type="match status" value="1"/>
</dbReference>
<feature type="region of interest" description="Disordered" evidence="9">
    <location>
        <begin position="897"/>
        <end position="928"/>
    </location>
</feature>
<evidence type="ECO:0000256" key="11">
    <source>
        <dbReference type="SAM" id="SignalP"/>
    </source>
</evidence>
<dbReference type="SUPFAM" id="SSF161093">
    <property type="entry name" value="MgtE membrane domain-like"/>
    <property type="match status" value="1"/>
</dbReference>
<comment type="caution">
    <text evidence="13">The sequence shown here is derived from an EMBL/GenBank/DDBJ whole genome shotgun (WGS) entry which is preliminary data.</text>
</comment>
<evidence type="ECO:0000256" key="5">
    <source>
        <dbReference type="ARBA" id="ARBA00022837"/>
    </source>
</evidence>
<dbReference type="InterPro" id="IPR029052">
    <property type="entry name" value="Metallo-depent_PP-like"/>
</dbReference>
<reference evidence="13" key="1">
    <citation type="submission" date="2023-08" db="EMBL/GenBank/DDBJ databases">
        <authorList>
            <person name="Chen Y."/>
            <person name="Shah S."/>
            <person name="Dougan E. K."/>
            <person name="Thang M."/>
            <person name="Chan C."/>
        </authorList>
    </citation>
    <scope>NUCLEOTIDE SEQUENCE</scope>
</reference>
<feature type="transmembrane region" description="Helical" evidence="10">
    <location>
        <begin position="151"/>
        <end position="172"/>
    </location>
</feature>
<evidence type="ECO:0000256" key="9">
    <source>
        <dbReference type="SAM" id="MobiDB-lite"/>
    </source>
</evidence>
<accession>A0AA36HX70</accession>
<dbReference type="PANTHER" id="PTHR41394">
    <property type="entry name" value="MAGNESIUM TRANSPORTER MGTE"/>
    <property type="match status" value="1"/>
</dbReference>
<dbReference type="InterPro" id="IPR004843">
    <property type="entry name" value="Calcineurin-like_PHP"/>
</dbReference>
<evidence type="ECO:0000313" key="14">
    <source>
        <dbReference type="Proteomes" id="UP001178507"/>
    </source>
</evidence>
<feature type="domain" description="EF-hand" evidence="12">
    <location>
        <begin position="809"/>
        <end position="844"/>
    </location>
</feature>